<gene>
    <name evidence="2" type="ORF">PECUL_23A022940</name>
</gene>
<accession>A0AAD1RH96</accession>
<dbReference type="Proteomes" id="UP001295444">
    <property type="component" value="Chromosome 02"/>
</dbReference>
<dbReference type="EMBL" id="OW240913">
    <property type="protein sequence ID" value="CAH2254073.1"/>
    <property type="molecule type" value="Genomic_DNA"/>
</dbReference>
<protein>
    <submittedName>
        <fullName evidence="2">Uncharacterized protein</fullName>
    </submittedName>
</protein>
<organism evidence="2 3">
    <name type="scientific">Pelobates cultripes</name>
    <name type="common">Western spadefoot toad</name>
    <dbReference type="NCBI Taxonomy" id="61616"/>
    <lineage>
        <taxon>Eukaryota</taxon>
        <taxon>Metazoa</taxon>
        <taxon>Chordata</taxon>
        <taxon>Craniata</taxon>
        <taxon>Vertebrata</taxon>
        <taxon>Euteleostomi</taxon>
        <taxon>Amphibia</taxon>
        <taxon>Batrachia</taxon>
        <taxon>Anura</taxon>
        <taxon>Pelobatoidea</taxon>
        <taxon>Pelobatidae</taxon>
        <taxon>Pelobates</taxon>
    </lineage>
</organism>
<proteinExistence type="predicted"/>
<sequence>MRTAKPPFPPPQKVVYPAWANQRKRRSAAYKPTAALDWLVLLGRFEPPEYPEVEDFPTGHIPTRLMMGRQSQKPLLKSPFGVQGHRCHAATTTTVAQNGGSSGATSRQGIYRPHIP</sequence>
<name>A0AAD1RH96_PELCU</name>
<reference evidence="2" key="1">
    <citation type="submission" date="2022-03" db="EMBL/GenBank/DDBJ databases">
        <authorList>
            <person name="Alioto T."/>
            <person name="Alioto T."/>
            <person name="Gomez Garrido J."/>
        </authorList>
    </citation>
    <scope>NUCLEOTIDE SEQUENCE</scope>
</reference>
<keyword evidence="3" id="KW-1185">Reference proteome</keyword>
<evidence type="ECO:0000313" key="2">
    <source>
        <dbReference type="EMBL" id="CAH2254073.1"/>
    </source>
</evidence>
<dbReference type="AlphaFoldDB" id="A0AAD1RH96"/>
<feature type="compositionally biased region" description="Polar residues" evidence="1">
    <location>
        <begin position="92"/>
        <end position="108"/>
    </location>
</feature>
<evidence type="ECO:0000313" key="3">
    <source>
        <dbReference type="Proteomes" id="UP001295444"/>
    </source>
</evidence>
<evidence type="ECO:0000256" key="1">
    <source>
        <dbReference type="SAM" id="MobiDB-lite"/>
    </source>
</evidence>
<feature type="region of interest" description="Disordered" evidence="1">
    <location>
        <begin position="92"/>
        <end position="116"/>
    </location>
</feature>